<keyword evidence="9" id="KW-1185">Reference proteome</keyword>
<evidence type="ECO:0000313" key="9">
    <source>
        <dbReference type="Proteomes" id="UP000617734"/>
    </source>
</evidence>
<gene>
    <name evidence="8" type="ORF">GCM10018781_30850</name>
</gene>
<comment type="caution">
    <text evidence="8">The sequence shown here is derived from an EMBL/GenBank/DDBJ whole genome shotgun (WGS) entry which is preliminary data.</text>
</comment>
<dbReference type="InterPro" id="IPR001647">
    <property type="entry name" value="HTH_TetR"/>
</dbReference>
<proteinExistence type="predicted"/>
<dbReference type="GeneID" id="95353526"/>
<dbReference type="Proteomes" id="UP000617734">
    <property type="component" value="Unassembled WGS sequence"/>
</dbReference>
<dbReference type="PRINTS" id="PR00400">
    <property type="entry name" value="TETREPRESSOR"/>
</dbReference>
<dbReference type="InterPro" id="IPR004111">
    <property type="entry name" value="Repressor_TetR_C"/>
</dbReference>
<evidence type="ECO:0000259" key="7">
    <source>
        <dbReference type="PROSITE" id="PS50977"/>
    </source>
</evidence>
<evidence type="ECO:0000256" key="1">
    <source>
        <dbReference type="ARBA" id="ARBA00022491"/>
    </source>
</evidence>
<dbReference type="GO" id="GO:0003700">
    <property type="term" value="F:DNA-binding transcription factor activity"/>
    <property type="evidence" value="ECO:0007669"/>
    <property type="project" value="TreeGrafter"/>
</dbReference>
<dbReference type="PROSITE" id="PS50977">
    <property type="entry name" value="HTH_TETR_2"/>
    <property type="match status" value="1"/>
</dbReference>
<organism evidence="8 9">
    <name type="scientific">Kitasatospora indigofera</name>
    <dbReference type="NCBI Taxonomy" id="67307"/>
    <lineage>
        <taxon>Bacteria</taxon>
        <taxon>Bacillati</taxon>
        <taxon>Actinomycetota</taxon>
        <taxon>Actinomycetes</taxon>
        <taxon>Kitasatosporales</taxon>
        <taxon>Streptomycetaceae</taxon>
        <taxon>Kitasatospora</taxon>
    </lineage>
</organism>
<dbReference type="Pfam" id="PF02909">
    <property type="entry name" value="TetR_C_1"/>
    <property type="match status" value="1"/>
</dbReference>
<reference evidence="8" key="1">
    <citation type="journal article" date="2014" name="Int. J. Syst. Evol. Microbiol.">
        <title>Complete genome sequence of Corynebacterium casei LMG S-19264T (=DSM 44701T), isolated from a smear-ripened cheese.</title>
        <authorList>
            <consortium name="US DOE Joint Genome Institute (JGI-PGF)"/>
            <person name="Walter F."/>
            <person name="Albersmeier A."/>
            <person name="Kalinowski J."/>
            <person name="Ruckert C."/>
        </authorList>
    </citation>
    <scope>NUCLEOTIDE SEQUENCE</scope>
    <source>
        <strain evidence="8">JCM 4646</strain>
    </source>
</reference>
<dbReference type="AlphaFoldDB" id="A0A919FQJ0"/>
<dbReference type="InterPro" id="IPR009057">
    <property type="entry name" value="Homeodomain-like_sf"/>
</dbReference>
<keyword evidence="3 5" id="KW-0238">DNA-binding</keyword>
<dbReference type="EMBL" id="BNBO01000014">
    <property type="protein sequence ID" value="GHH70687.1"/>
    <property type="molecule type" value="Genomic_DNA"/>
</dbReference>
<feature type="domain" description="HTH tetR-type" evidence="7">
    <location>
        <begin position="32"/>
        <end position="92"/>
    </location>
</feature>
<dbReference type="GO" id="GO:0045892">
    <property type="term" value="P:negative regulation of DNA-templated transcription"/>
    <property type="evidence" value="ECO:0007669"/>
    <property type="project" value="InterPro"/>
</dbReference>
<dbReference type="InterPro" id="IPR036271">
    <property type="entry name" value="Tet_transcr_reg_TetR-rel_C_sf"/>
</dbReference>
<name>A0A919FQJ0_9ACTN</name>
<dbReference type="SUPFAM" id="SSF46689">
    <property type="entry name" value="Homeodomain-like"/>
    <property type="match status" value="1"/>
</dbReference>
<protein>
    <submittedName>
        <fullName evidence="8">Transcriptional regulator</fullName>
    </submittedName>
</protein>
<evidence type="ECO:0000256" key="5">
    <source>
        <dbReference type="PROSITE-ProRule" id="PRU00335"/>
    </source>
</evidence>
<accession>A0A919FQJ0</accession>
<feature type="DNA-binding region" description="H-T-H motif" evidence="5">
    <location>
        <begin position="55"/>
        <end position="74"/>
    </location>
</feature>
<dbReference type="GO" id="GO:0000976">
    <property type="term" value="F:transcription cis-regulatory region binding"/>
    <property type="evidence" value="ECO:0007669"/>
    <property type="project" value="TreeGrafter"/>
</dbReference>
<dbReference type="GO" id="GO:0046677">
    <property type="term" value="P:response to antibiotic"/>
    <property type="evidence" value="ECO:0007669"/>
    <property type="project" value="InterPro"/>
</dbReference>
<feature type="region of interest" description="Disordered" evidence="6">
    <location>
        <begin position="1"/>
        <end position="29"/>
    </location>
</feature>
<evidence type="ECO:0000313" key="8">
    <source>
        <dbReference type="EMBL" id="GHH70687.1"/>
    </source>
</evidence>
<keyword evidence="1" id="KW-0678">Repressor</keyword>
<dbReference type="PANTHER" id="PTHR30055:SF151">
    <property type="entry name" value="TRANSCRIPTIONAL REGULATORY PROTEIN"/>
    <property type="match status" value="1"/>
</dbReference>
<reference evidence="8" key="2">
    <citation type="submission" date="2020-09" db="EMBL/GenBank/DDBJ databases">
        <authorList>
            <person name="Sun Q."/>
            <person name="Ohkuma M."/>
        </authorList>
    </citation>
    <scope>NUCLEOTIDE SEQUENCE</scope>
    <source>
        <strain evidence="8">JCM 4646</strain>
    </source>
</reference>
<dbReference type="PANTHER" id="PTHR30055">
    <property type="entry name" value="HTH-TYPE TRANSCRIPTIONAL REGULATOR RUTR"/>
    <property type="match status" value="1"/>
</dbReference>
<dbReference type="InterPro" id="IPR003012">
    <property type="entry name" value="Tet_transcr_reg_TetR"/>
</dbReference>
<dbReference type="SUPFAM" id="SSF48498">
    <property type="entry name" value="Tetracyclin repressor-like, C-terminal domain"/>
    <property type="match status" value="1"/>
</dbReference>
<dbReference type="Gene3D" id="1.10.357.10">
    <property type="entry name" value="Tetracycline Repressor, domain 2"/>
    <property type="match status" value="1"/>
</dbReference>
<dbReference type="InterPro" id="IPR050109">
    <property type="entry name" value="HTH-type_TetR-like_transc_reg"/>
</dbReference>
<dbReference type="RefSeq" id="WP_190211392.1">
    <property type="nucleotide sequence ID" value="NZ_BNBO01000014.1"/>
</dbReference>
<keyword evidence="2" id="KW-0805">Transcription regulation</keyword>
<evidence type="ECO:0000256" key="4">
    <source>
        <dbReference type="ARBA" id="ARBA00023163"/>
    </source>
</evidence>
<evidence type="ECO:0000256" key="2">
    <source>
        <dbReference type="ARBA" id="ARBA00023015"/>
    </source>
</evidence>
<evidence type="ECO:0000256" key="3">
    <source>
        <dbReference type="ARBA" id="ARBA00023125"/>
    </source>
</evidence>
<dbReference type="Pfam" id="PF00440">
    <property type="entry name" value="TetR_N"/>
    <property type="match status" value="1"/>
</dbReference>
<evidence type="ECO:0000256" key="6">
    <source>
        <dbReference type="SAM" id="MobiDB-lite"/>
    </source>
</evidence>
<sequence>MDVSRSHDTPGIPAAPWRKGRASKQPAPQRVPLSADLIVDAALRIAGAEGIDALTMRRIAQEFDTGPSSIYAHVINKDELLDLMLDRVAAGIDVPKADPDDWQEQARDVARAIYRVFSANADVARIALATIPTGPNMLRVTEGLLAVLVAGGVPIQQAAWSVDRILLYISADAYEGSQFMARQRESGLPMREFGPAFREQVRTFYASLPSETFPCTSANADILTSGGGDDRFEFGLDLILTGLAAKLPAPDA</sequence>
<keyword evidence="4" id="KW-0804">Transcription</keyword>